<proteinExistence type="predicted"/>
<dbReference type="SUPFAM" id="SSF47336">
    <property type="entry name" value="ACP-like"/>
    <property type="match status" value="1"/>
</dbReference>
<reference evidence="2 3" key="1">
    <citation type="submission" date="2019-03" db="EMBL/GenBank/DDBJ databases">
        <title>Bradyrhizobium strains diversity isolated from Chamaecrista fasciculata.</title>
        <authorList>
            <person name="Urquiaga M.C.O."/>
            <person name="Hungria M."/>
            <person name="Delamuta J.R.M."/>
        </authorList>
    </citation>
    <scope>NUCLEOTIDE SEQUENCE [LARGE SCALE GENOMIC DNA]</scope>
    <source>
        <strain evidence="2 3">CNPSo 3424</strain>
    </source>
</reference>
<comment type="caution">
    <text evidence="2">The sequence shown here is derived from an EMBL/GenBank/DDBJ whole genome shotgun (WGS) entry which is preliminary data.</text>
</comment>
<name>A0A4Y9LDM5_9BRAD</name>
<gene>
    <name evidence="2" type="ORF">E4K66_09205</name>
</gene>
<organism evidence="2 3">
    <name type="scientific">Bradyrhizobium frederickii</name>
    <dbReference type="NCBI Taxonomy" id="2560054"/>
    <lineage>
        <taxon>Bacteria</taxon>
        <taxon>Pseudomonadati</taxon>
        <taxon>Pseudomonadota</taxon>
        <taxon>Alphaproteobacteria</taxon>
        <taxon>Hyphomicrobiales</taxon>
        <taxon>Nitrobacteraceae</taxon>
        <taxon>Bradyrhizobium</taxon>
    </lineage>
</organism>
<protein>
    <submittedName>
        <fullName evidence="2">Phosphopantetheine-binding protein</fullName>
    </submittedName>
</protein>
<dbReference type="OrthoDB" id="2455700at2"/>
<evidence type="ECO:0000259" key="1">
    <source>
        <dbReference type="PROSITE" id="PS50075"/>
    </source>
</evidence>
<evidence type="ECO:0000313" key="2">
    <source>
        <dbReference type="EMBL" id="TFV41069.1"/>
    </source>
</evidence>
<dbReference type="PROSITE" id="PS50075">
    <property type="entry name" value="CARRIER"/>
    <property type="match status" value="1"/>
</dbReference>
<dbReference type="EMBL" id="SPQU01000003">
    <property type="protein sequence ID" value="TFV41069.1"/>
    <property type="molecule type" value="Genomic_DNA"/>
</dbReference>
<dbReference type="AlphaFoldDB" id="A0A4Y9LDM5"/>
<dbReference type="Pfam" id="PF00550">
    <property type="entry name" value="PP-binding"/>
    <property type="match status" value="1"/>
</dbReference>
<dbReference type="InterPro" id="IPR009081">
    <property type="entry name" value="PP-bd_ACP"/>
</dbReference>
<sequence>MRRDIAALIHIDPEEIGEDDNLADLGLDSMRAMNLVLLWQERGVHLDFARMAERPTLAGWWQLARQRMDAIMEARS</sequence>
<feature type="domain" description="Carrier" evidence="1">
    <location>
        <begin position="1"/>
        <end position="68"/>
    </location>
</feature>
<dbReference type="InterPro" id="IPR036736">
    <property type="entry name" value="ACP-like_sf"/>
</dbReference>
<keyword evidence="3" id="KW-1185">Reference proteome</keyword>
<evidence type="ECO:0000313" key="3">
    <source>
        <dbReference type="Proteomes" id="UP000298225"/>
    </source>
</evidence>
<accession>A0A4Y9LDM5</accession>
<dbReference type="Proteomes" id="UP000298225">
    <property type="component" value="Unassembled WGS sequence"/>
</dbReference>
<dbReference type="Gene3D" id="1.10.1200.10">
    <property type="entry name" value="ACP-like"/>
    <property type="match status" value="1"/>
</dbReference>